<accession>A0A1F6Y3S8</accession>
<proteinExistence type="predicted"/>
<organism evidence="2 3">
    <name type="scientific">Candidatus Nomurabacteria bacterium RIFCSPLOWO2_02_FULL_40_67</name>
    <dbReference type="NCBI Taxonomy" id="1801787"/>
    <lineage>
        <taxon>Bacteria</taxon>
        <taxon>Candidatus Nomuraibacteriota</taxon>
    </lineage>
</organism>
<dbReference type="Pfam" id="PF01381">
    <property type="entry name" value="HTH_3"/>
    <property type="match status" value="1"/>
</dbReference>
<dbReference type="Proteomes" id="UP000177693">
    <property type="component" value="Unassembled WGS sequence"/>
</dbReference>
<dbReference type="InterPro" id="IPR010982">
    <property type="entry name" value="Lambda_DNA-bd_dom_sf"/>
</dbReference>
<dbReference type="CDD" id="cd00093">
    <property type="entry name" value="HTH_XRE"/>
    <property type="match status" value="1"/>
</dbReference>
<dbReference type="InterPro" id="IPR001387">
    <property type="entry name" value="Cro/C1-type_HTH"/>
</dbReference>
<reference evidence="2 3" key="1">
    <citation type="journal article" date="2016" name="Nat. Commun.">
        <title>Thousands of microbial genomes shed light on interconnected biogeochemical processes in an aquifer system.</title>
        <authorList>
            <person name="Anantharaman K."/>
            <person name="Brown C.T."/>
            <person name="Hug L.A."/>
            <person name="Sharon I."/>
            <person name="Castelle C.J."/>
            <person name="Probst A.J."/>
            <person name="Thomas B.C."/>
            <person name="Singh A."/>
            <person name="Wilkins M.J."/>
            <person name="Karaoz U."/>
            <person name="Brodie E.L."/>
            <person name="Williams K.H."/>
            <person name="Hubbard S.S."/>
            <person name="Banfield J.F."/>
        </authorList>
    </citation>
    <scope>NUCLEOTIDE SEQUENCE [LARGE SCALE GENOMIC DNA]</scope>
</reference>
<evidence type="ECO:0000313" key="2">
    <source>
        <dbReference type="EMBL" id="OGJ01033.1"/>
    </source>
</evidence>
<evidence type="ECO:0000259" key="1">
    <source>
        <dbReference type="PROSITE" id="PS50943"/>
    </source>
</evidence>
<evidence type="ECO:0000313" key="3">
    <source>
        <dbReference type="Proteomes" id="UP000177693"/>
    </source>
</evidence>
<dbReference type="AlphaFoldDB" id="A0A1F6Y3S8"/>
<dbReference type="GO" id="GO:0003677">
    <property type="term" value="F:DNA binding"/>
    <property type="evidence" value="ECO:0007669"/>
    <property type="project" value="InterPro"/>
</dbReference>
<comment type="caution">
    <text evidence="2">The sequence shown here is derived from an EMBL/GenBank/DDBJ whole genome shotgun (WGS) entry which is preliminary data.</text>
</comment>
<dbReference type="EMBL" id="MFVL01000024">
    <property type="protein sequence ID" value="OGJ01033.1"/>
    <property type="molecule type" value="Genomic_DNA"/>
</dbReference>
<dbReference type="Gene3D" id="1.10.260.40">
    <property type="entry name" value="lambda repressor-like DNA-binding domains"/>
    <property type="match status" value="1"/>
</dbReference>
<gene>
    <name evidence="2" type="ORF">A3I23_01875</name>
</gene>
<name>A0A1F6Y3S8_9BACT</name>
<dbReference type="PROSITE" id="PS50943">
    <property type="entry name" value="HTH_CROC1"/>
    <property type="match status" value="1"/>
</dbReference>
<dbReference type="SMART" id="SM00530">
    <property type="entry name" value="HTH_XRE"/>
    <property type="match status" value="1"/>
</dbReference>
<protein>
    <recommendedName>
        <fullName evidence="1">HTH cro/C1-type domain-containing protein</fullName>
    </recommendedName>
</protein>
<dbReference type="SUPFAM" id="SSF47413">
    <property type="entry name" value="lambda repressor-like DNA-binding domains"/>
    <property type="match status" value="1"/>
</dbReference>
<feature type="domain" description="HTH cro/C1-type" evidence="1">
    <location>
        <begin position="45"/>
        <end position="99"/>
    </location>
</feature>
<sequence>MKKEQKKSIKDMTNFSNLHNKWMKDLKFKKAYDDLEPEFAIVRAMIKMRLKNKMSQKDLAKKLGTKQPAIARFESGAYNPTISFLKKLSTALGGKLEIKI</sequence>